<dbReference type="InterPro" id="IPR001431">
    <property type="entry name" value="Pept_M16_Zn_BS"/>
</dbReference>
<dbReference type="PROSITE" id="PS00143">
    <property type="entry name" value="INSULINASE"/>
    <property type="match status" value="1"/>
</dbReference>
<dbReference type="InterPro" id="IPR011249">
    <property type="entry name" value="Metalloenz_LuxS/M16"/>
</dbReference>
<dbReference type="GO" id="GO:0004222">
    <property type="term" value="F:metalloendopeptidase activity"/>
    <property type="evidence" value="ECO:0007669"/>
    <property type="project" value="InterPro"/>
</dbReference>
<dbReference type="STRING" id="1109412.BN1221_00631c"/>
<feature type="domain" description="Peptidase M16 C-terminal" evidence="11">
    <location>
        <begin position="209"/>
        <end position="381"/>
    </location>
</feature>
<keyword evidence="9" id="KW-0732">Signal</keyword>
<reference evidence="13" key="1">
    <citation type="submission" date="2015-01" db="EMBL/GenBank/DDBJ databases">
        <authorList>
            <person name="Paterson Steve"/>
        </authorList>
    </citation>
    <scope>NUCLEOTIDE SEQUENCE [LARGE SCALE GENOMIC DNA]</scope>
    <source>
        <strain evidence="13">OBR1</strain>
    </source>
</reference>
<accession>A0A0G4JQM2</accession>
<keyword evidence="3 12" id="KW-0645">Protease</keyword>
<proteinExistence type="inferred from homology"/>
<evidence type="ECO:0000313" key="13">
    <source>
        <dbReference type="Proteomes" id="UP000044377"/>
    </source>
</evidence>
<evidence type="ECO:0000259" key="11">
    <source>
        <dbReference type="Pfam" id="PF05193"/>
    </source>
</evidence>
<dbReference type="GO" id="GO:0046872">
    <property type="term" value="F:metal ion binding"/>
    <property type="evidence" value="ECO:0007669"/>
    <property type="project" value="UniProtKB-KW"/>
</dbReference>
<evidence type="ECO:0000256" key="7">
    <source>
        <dbReference type="ARBA" id="ARBA00023049"/>
    </source>
</evidence>
<evidence type="ECO:0000256" key="2">
    <source>
        <dbReference type="ARBA" id="ARBA00007261"/>
    </source>
</evidence>
<keyword evidence="7" id="KW-0482">Metalloprotease</keyword>
<evidence type="ECO:0000256" key="9">
    <source>
        <dbReference type="SAM" id="SignalP"/>
    </source>
</evidence>
<keyword evidence="5 12" id="KW-0378">Hydrolase</keyword>
<dbReference type="PANTHER" id="PTHR43690">
    <property type="entry name" value="NARDILYSIN"/>
    <property type="match status" value="1"/>
</dbReference>
<feature type="signal peptide" evidence="9">
    <location>
        <begin position="1"/>
        <end position="24"/>
    </location>
</feature>
<gene>
    <name evidence="12" type="ORF">BN1221_00631c</name>
</gene>
<dbReference type="GO" id="GO:0006508">
    <property type="term" value="P:proteolysis"/>
    <property type="evidence" value="ECO:0007669"/>
    <property type="project" value="UniProtKB-KW"/>
</dbReference>
<dbReference type="InterPro" id="IPR050626">
    <property type="entry name" value="Peptidase_M16"/>
</dbReference>
<dbReference type="EC" id="3.4.-.-" evidence="12"/>
<dbReference type="Proteomes" id="UP000044377">
    <property type="component" value="Unassembled WGS sequence"/>
</dbReference>
<dbReference type="OrthoDB" id="9811314at2"/>
<dbReference type="Gene3D" id="3.30.830.10">
    <property type="entry name" value="Metalloenzyme, LuxS/M16 peptidase-like"/>
    <property type="match status" value="4"/>
</dbReference>
<comment type="similarity">
    <text evidence="2 8">Belongs to the peptidase M16 family.</text>
</comment>
<dbReference type="InterPro" id="IPR007863">
    <property type="entry name" value="Peptidase_M16_C"/>
</dbReference>
<organism evidence="12 13">
    <name type="scientific">Brenneria goodwinii</name>
    <dbReference type="NCBI Taxonomy" id="1109412"/>
    <lineage>
        <taxon>Bacteria</taxon>
        <taxon>Pseudomonadati</taxon>
        <taxon>Pseudomonadota</taxon>
        <taxon>Gammaproteobacteria</taxon>
        <taxon>Enterobacterales</taxon>
        <taxon>Pectobacteriaceae</taxon>
        <taxon>Brenneria</taxon>
    </lineage>
</organism>
<evidence type="ECO:0000256" key="8">
    <source>
        <dbReference type="RuleBase" id="RU004447"/>
    </source>
</evidence>
<keyword evidence="4" id="KW-0479">Metal-binding</keyword>
<evidence type="ECO:0000256" key="3">
    <source>
        <dbReference type="ARBA" id="ARBA00022670"/>
    </source>
</evidence>
<evidence type="ECO:0000256" key="4">
    <source>
        <dbReference type="ARBA" id="ARBA00022723"/>
    </source>
</evidence>
<dbReference type="PANTHER" id="PTHR43690:SF34">
    <property type="entry name" value="ZINC PROTEASE PQQL-LIKE"/>
    <property type="match status" value="1"/>
</dbReference>
<evidence type="ECO:0000256" key="1">
    <source>
        <dbReference type="ARBA" id="ARBA00001947"/>
    </source>
</evidence>
<evidence type="ECO:0000256" key="6">
    <source>
        <dbReference type="ARBA" id="ARBA00022833"/>
    </source>
</evidence>
<comment type="cofactor">
    <cofactor evidence="1">
        <name>Zn(2+)</name>
        <dbReference type="ChEBI" id="CHEBI:29105"/>
    </cofactor>
</comment>
<protein>
    <submittedName>
        <fullName evidence="12">Probable zinc protease pqqL</fullName>
        <ecNumber evidence="12">3.4.-.-</ecNumber>
    </submittedName>
</protein>
<dbReference type="RefSeq" id="WP_048636078.1">
    <property type="nucleotide sequence ID" value="NZ_CGIG01000001.1"/>
</dbReference>
<feature type="domain" description="Peptidase M16 N-terminal" evidence="10">
    <location>
        <begin position="53"/>
        <end position="165"/>
    </location>
</feature>
<keyword evidence="13" id="KW-1185">Reference proteome</keyword>
<dbReference type="AlphaFoldDB" id="A0A0G4JQM2"/>
<evidence type="ECO:0000256" key="5">
    <source>
        <dbReference type="ARBA" id="ARBA00022801"/>
    </source>
</evidence>
<keyword evidence="6" id="KW-0862">Zinc</keyword>
<dbReference type="Pfam" id="PF00675">
    <property type="entry name" value="Peptidase_M16"/>
    <property type="match status" value="1"/>
</dbReference>
<name>A0A0G4JQM2_9GAMM</name>
<dbReference type="SUPFAM" id="SSF63411">
    <property type="entry name" value="LuxS/MPP-like metallohydrolase"/>
    <property type="match status" value="4"/>
</dbReference>
<evidence type="ECO:0000313" key="12">
    <source>
        <dbReference type="EMBL" id="CPR14224.1"/>
    </source>
</evidence>
<evidence type="ECO:0000259" key="10">
    <source>
        <dbReference type="Pfam" id="PF00675"/>
    </source>
</evidence>
<dbReference type="Pfam" id="PF05193">
    <property type="entry name" value="Peptidase_M16_C"/>
    <property type="match status" value="1"/>
</dbReference>
<sequence>MNWKTFYRLAITVSLLIASAISQAEAIKSPLPVIKEGVLANGFNYTLVPLEGQKKRVDIRLSVEVGSVDELDNESGVAHMVEHMVFRASEAFPQGVSTALHQQGWVRAQHYNAMTNYERTTYMMSPPAGGRDLAFTLQALNQMVGHASLLPRDLDDERKIILEEWRGKLGVAERMNQQRVQAIRHGSRYPSRPVMGSEQSIKETPVSVLQTFYQRWYRPANMRLLLIGDVRIEEAEREIKRVFSALPNVAVPQRDYYEPRLQPQLNVMRLQDSQSGSSQVSFVYRFEDNGANGRSNLRHRLLNQITLSALSRQVRRQKADLPPEVGSLVVRKSDIGKTTVALGLFADVMPGGHDVALSVLLKELERVKRYPLRERDIIDIKSEIREAAQQMVNQPEARYFADWVQQLATVWLQGRPYVGSRQRAQEVMGILASITPQDVNKHLQNWLSATDTLVQFSVPGVTPFTLPQPDAIRAQQQQWTMAALAPPRVPEAKVIPELPFVTQSGKRTAVKIFAEQNVTQWQLSNGDRVVWLRTPEADKKIYLTAMSQAGYLASSLNPWQSQLASQLVSQSGPADWRAEDLRNWKQEKSLSLSINQDADRLTMSGQASVEQLADLLGFYRALNVSPGIDPDVMKESMMRLVRQRINSEQSVMDMRSREIATLRFGHPAWQEPEIAQLKQLTASTLLAQWHQASAAPVTYYLLADMNGEQLLPQVERYLASIPRRPIGEIRSHLAREGRHEASSAISIEPRADIRTWSFTPYTWTPQAAVQVSIARNLADKYLKASLRDDALGIYRMRLDSGLEDSRQRIETEVSFTSAPERAQELWQLAERGFAELPAKITRQDVDEQKQQFIRAEQSRRHDLPTIQRRLILSYRHYDDPRYLTDAAQLADSITLEGVRAMSVRLFNPQNSVLYISLPREAQE</sequence>
<dbReference type="InterPro" id="IPR011765">
    <property type="entry name" value="Pept_M16_N"/>
</dbReference>
<feature type="chain" id="PRO_5005194407" evidence="9">
    <location>
        <begin position="25"/>
        <end position="923"/>
    </location>
</feature>
<dbReference type="EMBL" id="CGIG01000001">
    <property type="protein sequence ID" value="CPR14224.1"/>
    <property type="molecule type" value="Genomic_DNA"/>
</dbReference>